<evidence type="ECO:0000256" key="2">
    <source>
        <dbReference type="ARBA" id="ARBA00008072"/>
    </source>
</evidence>
<dbReference type="Pfam" id="PF08240">
    <property type="entry name" value="ADH_N"/>
    <property type="match status" value="1"/>
</dbReference>
<evidence type="ECO:0000256" key="8">
    <source>
        <dbReference type="ARBA" id="ARBA00049243"/>
    </source>
</evidence>
<evidence type="ECO:0000313" key="11">
    <source>
        <dbReference type="Proteomes" id="UP000019491"/>
    </source>
</evidence>
<dbReference type="PANTHER" id="PTHR42940">
    <property type="entry name" value="ALCOHOL DEHYDROGENASE 1-RELATED"/>
    <property type="match status" value="1"/>
</dbReference>
<evidence type="ECO:0000256" key="4">
    <source>
        <dbReference type="ARBA" id="ARBA00022723"/>
    </source>
</evidence>
<dbReference type="InterPro" id="IPR036291">
    <property type="entry name" value="NAD(P)-bd_dom_sf"/>
</dbReference>
<evidence type="ECO:0000313" key="10">
    <source>
        <dbReference type="EMBL" id="GAF49549.1"/>
    </source>
</evidence>
<comment type="cofactor">
    <cofactor evidence="1">
        <name>Zn(2+)</name>
        <dbReference type="ChEBI" id="CHEBI:29105"/>
    </cofactor>
</comment>
<keyword evidence="4" id="KW-0479">Metal-binding</keyword>
<keyword evidence="6" id="KW-0560">Oxidoreductase</keyword>
<dbReference type="Proteomes" id="UP000019491">
    <property type="component" value="Unassembled WGS sequence"/>
</dbReference>
<evidence type="ECO:0000256" key="6">
    <source>
        <dbReference type="ARBA" id="ARBA00023002"/>
    </source>
</evidence>
<dbReference type="Gene3D" id="3.40.50.720">
    <property type="entry name" value="NAD(P)-binding Rossmann-like Domain"/>
    <property type="match status" value="1"/>
</dbReference>
<comment type="catalytic activity">
    <reaction evidence="7">
        <text>a secondary alcohol + NAD(+) = a ketone + NADH + H(+)</text>
        <dbReference type="Rhea" id="RHEA:10740"/>
        <dbReference type="ChEBI" id="CHEBI:15378"/>
        <dbReference type="ChEBI" id="CHEBI:17087"/>
        <dbReference type="ChEBI" id="CHEBI:35681"/>
        <dbReference type="ChEBI" id="CHEBI:57540"/>
        <dbReference type="ChEBI" id="CHEBI:57945"/>
        <dbReference type="EC" id="1.1.1.1"/>
    </reaction>
</comment>
<evidence type="ECO:0000259" key="9">
    <source>
        <dbReference type="SMART" id="SM00829"/>
    </source>
</evidence>
<dbReference type="GO" id="GO:0046872">
    <property type="term" value="F:metal ion binding"/>
    <property type="evidence" value="ECO:0007669"/>
    <property type="project" value="UniProtKB-KW"/>
</dbReference>
<sequence length="351" mass="36393">MVTTSQTMLAVRLVEWGKPPELCQVPIPEPRGTEVLIRVEAAGLCQSDLHLLDAADGVPRLEPPFTLGHEVVGAVVSTGKESESRVEIGARVVVHGPCGCSQCERCTSGEDNYCDRRHELDWTGIGIGLDGGMAEYMLVPDARHLVEIGALDPAAAAPLADAGLTAYHAVELARQRISADGVVVVIGAGGLGHLAVQVLRATTSARVIAVDVRPQARELALACGATAAVDSSQLTSELDKLSNHKADAVLDFVGSDLTLQAAAGALRSRGELVVVGSAGGSITVTKGGSLPQGTRLSIPFWGSHTELRKVIELASTGNLAAEVDVRPLGDALSALGDLRSGQVNGRLVLVP</sequence>
<reference evidence="10 11" key="1">
    <citation type="submission" date="2014-02" db="EMBL/GenBank/DDBJ databases">
        <title>Whole genome shotgun sequence of Rhodococcus wratislaviensis NBRC 100605.</title>
        <authorList>
            <person name="Hosoyama A."/>
            <person name="Tsuchikane K."/>
            <person name="Yoshida I."/>
            <person name="Ohji S."/>
            <person name="Ichikawa N."/>
            <person name="Yamazoe A."/>
            <person name="Fujita N."/>
        </authorList>
    </citation>
    <scope>NUCLEOTIDE SEQUENCE [LARGE SCALE GENOMIC DNA]</scope>
    <source>
        <strain evidence="10 11">NBRC 100605</strain>
    </source>
</reference>
<evidence type="ECO:0000256" key="5">
    <source>
        <dbReference type="ARBA" id="ARBA00022833"/>
    </source>
</evidence>
<comment type="similarity">
    <text evidence="2">Belongs to the zinc-containing alcohol dehydrogenase family.</text>
</comment>
<dbReference type="AlphaFoldDB" id="X0Q0J4"/>
<dbReference type="EC" id="1.1.1.1" evidence="3"/>
<accession>X0Q0J4</accession>
<proteinExistence type="inferred from homology"/>
<dbReference type="SUPFAM" id="SSF51735">
    <property type="entry name" value="NAD(P)-binding Rossmann-fold domains"/>
    <property type="match status" value="1"/>
</dbReference>
<dbReference type="InterPro" id="IPR011032">
    <property type="entry name" value="GroES-like_sf"/>
</dbReference>
<protein>
    <recommendedName>
        <fullName evidence="3">alcohol dehydrogenase</fullName>
        <ecNumber evidence="3">1.1.1.1</ecNumber>
    </recommendedName>
</protein>
<dbReference type="EMBL" id="BAWF01000093">
    <property type="protein sequence ID" value="GAF49549.1"/>
    <property type="molecule type" value="Genomic_DNA"/>
</dbReference>
<dbReference type="PANTHER" id="PTHR42940:SF8">
    <property type="entry name" value="VACUOLAR PROTEIN SORTING-ASSOCIATED PROTEIN 11"/>
    <property type="match status" value="1"/>
</dbReference>
<keyword evidence="5" id="KW-0862">Zinc</keyword>
<organism evidence="10 11">
    <name type="scientific">Rhodococcus wratislaviensis NBRC 100605</name>
    <dbReference type="NCBI Taxonomy" id="1219028"/>
    <lineage>
        <taxon>Bacteria</taxon>
        <taxon>Bacillati</taxon>
        <taxon>Actinomycetota</taxon>
        <taxon>Actinomycetes</taxon>
        <taxon>Mycobacteriales</taxon>
        <taxon>Nocardiaceae</taxon>
        <taxon>Rhodococcus</taxon>
    </lineage>
</organism>
<dbReference type="InterPro" id="IPR013149">
    <property type="entry name" value="ADH-like_C"/>
</dbReference>
<comment type="caution">
    <text evidence="10">The sequence shown here is derived from an EMBL/GenBank/DDBJ whole genome shotgun (WGS) entry which is preliminary data.</text>
</comment>
<dbReference type="SUPFAM" id="SSF50129">
    <property type="entry name" value="GroES-like"/>
    <property type="match status" value="1"/>
</dbReference>
<dbReference type="SMART" id="SM00829">
    <property type="entry name" value="PKS_ER"/>
    <property type="match status" value="1"/>
</dbReference>
<gene>
    <name evidence="10" type="primary">adh</name>
    <name evidence="10" type="ORF">RW1_093_00360</name>
</gene>
<dbReference type="RefSeq" id="WP_217999489.1">
    <property type="nucleotide sequence ID" value="NZ_BAWF01000093.1"/>
</dbReference>
<keyword evidence="11" id="KW-1185">Reference proteome</keyword>
<dbReference type="GO" id="GO:0004022">
    <property type="term" value="F:alcohol dehydrogenase (NAD+) activity"/>
    <property type="evidence" value="ECO:0007669"/>
    <property type="project" value="UniProtKB-EC"/>
</dbReference>
<comment type="catalytic activity">
    <reaction evidence="8">
        <text>a primary alcohol + NAD(+) = an aldehyde + NADH + H(+)</text>
        <dbReference type="Rhea" id="RHEA:10736"/>
        <dbReference type="ChEBI" id="CHEBI:15378"/>
        <dbReference type="ChEBI" id="CHEBI:15734"/>
        <dbReference type="ChEBI" id="CHEBI:17478"/>
        <dbReference type="ChEBI" id="CHEBI:57540"/>
        <dbReference type="ChEBI" id="CHEBI:57945"/>
        <dbReference type="EC" id="1.1.1.1"/>
    </reaction>
</comment>
<evidence type="ECO:0000256" key="1">
    <source>
        <dbReference type="ARBA" id="ARBA00001947"/>
    </source>
</evidence>
<evidence type="ECO:0000256" key="3">
    <source>
        <dbReference type="ARBA" id="ARBA00013190"/>
    </source>
</evidence>
<dbReference type="InterPro" id="IPR020843">
    <property type="entry name" value="ER"/>
</dbReference>
<dbReference type="Gene3D" id="3.90.180.10">
    <property type="entry name" value="Medium-chain alcohol dehydrogenases, catalytic domain"/>
    <property type="match status" value="1"/>
</dbReference>
<feature type="domain" description="Enoyl reductase (ER)" evidence="9">
    <location>
        <begin position="17"/>
        <end position="349"/>
    </location>
</feature>
<evidence type="ECO:0000256" key="7">
    <source>
        <dbReference type="ARBA" id="ARBA00049164"/>
    </source>
</evidence>
<dbReference type="Pfam" id="PF00107">
    <property type="entry name" value="ADH_zinc_N"/>
    <property type="match status" value="1"/>
</dbReference>
<dbReference type="InterPro" id="IPR013154">
    <property type="entry name" value="ADH-like_N"/>
</dbReference>
<name>X0Q0J4_RHOWR</name>